<feature type="modified residue" description="4-aspartylphosphate" evidence="8">
    <location>
        <position position="54"/>
    </location>
</feature>
<dbReference type="GO" id="GO:0032993">
    <property type="term" value="C:protein-DNA complex"/>
    <property type="evidence" value="ECO:0007669"/>
    <property type="project" value="TreeGrafter"/>
</dbReference>
<dbReference type="SMART" id="SM00862">
    <property type="entry name" value="Trans_reg_C"/>
    <property type="match status" value="1"/>
</dbReference>
<dbReference type="InterPro" id="IPR011006">
    <property type="entry name" value="CheY-like_superfamily"/>
</dbReference>
<dbReference type="EMBL" id="CP010086">
    <property type="protein sequence ID" value="AJH01693.1"/>
    <property type="molecule type" value="Genomic_DNA"/>
</dbReference>
<name>A0A0B5QUP9_CLOBE</name>
<organism evidence="12 14">
    <name type="scientific">Clostridium beijerinckii</name>
    <name type="common">Clostridium MP</name>
    <dbReference type="NCBI Taxonomy" id="1520"/>
    <lineage>
        <taxon>Bacteria</taxon>
        <taxon>Bacillati</taxon>
        <taxon>Bacillota</taxon>
        <taxon>Clostridia</taxon>
        <taxon>Eubacteriales</taxon>
        <taxon>Clostridiaceae</taxon>
        <taxon>Clostridium</taxon>
    </lineage>
</organism>
<dbReference type="Proteomes" id="UP000821656">
    <property type="component" value="Unassembled WGS sequence"/>
</dbReference>
<protein>
    <recommendedName>
        <fullName evidence="1">Stage 0 sporulation protein A homolog</fullName>
    </recommendedName>
</protein>
<dbReference type="KEGG" id="cbei:LF65_05168"/>
<dbReference type="PROSITE" id="PS50110">
    <property type="entry name" value="RESPONSE_REGULATORY"/>
    <property type="match status" value="1"/>
</dbReference>
<dbReference type="STRING" id="1520.LF65_05168"/>
<dbReference type="InterPro" id="IPR001789">
    <property type="entry name" value="Sig_transdc_resp-reg_receiver"/>
</dbReference>
<dbReference type="PANTHER" id="PTHR48111:SF40">
    <property type="entry name" value="PHOSPHATE REGULON TRANSCRIPTIONAL REGULATORY PROTEIN PHOB"/>
    <property type="match status" value="1"/>
</dbReference>
<dbReference type="GO" id="GO:0005829">
    <property type="term" value="C:cytosol"/>
    <property type="evidence" value="ECO:0007669"/>
    <property type="project" value="TreeGrafter"/>
</dbReference>
<dbReference type="InterPro" id="IPR039420">
    <property type="entry name" value="WalR-like"/>
</dbReference>
<dbReference type="GO" id="GO:0000976">
    <property type="term" value="F:transcription cis-regulatory region binding"/>
    <property type="evidence" value="ECO:0007669"/>
    <property type="project" value="TreeGrafter"/>
</dbReference>
<evidence type="ECO:0000256" key="1">
    <source>
        <dbReference type="ARBA" id="ARBA00018672"/>
    </source>
</evidence>
<dbReference type="CDD" id="cd00383">
    <property type="entry name" value="trans_reg_C"/>
    <property type="match status" value="1"/>
</dbReference>
<reference evidence="13" key="3">
    <citation type="submission" date="2020-05" db="EMBL/GenBank/DDBJ databases">
        <title>Genomic insights into acetone-butanol-ethanol (ABE) fermentation by sequencing solventogenic clostridia strains.</title>
        <authorList>
            <person name="Brown S."/>
        </authorList>
    </citation>
    <scope>NUCLEOTIDE SEQUENCE</scope>
    <source>
        <strain evidence="13">DJ126</strain>
    </source>
</reference>
<dbReference type="Gene3D" id="3.40.50.2300">
    <property type="match status" value="1"/>
</dbReference>
<reference evidence="14" key="1">
    <citation type="submission" date="2014-12" db="EMBL/GenBank/DDBJ databases">
        <title>Genome sequence of Clostridium beijerinckii strain 59B.</title>
        <authorList>
            <person name="Little G.T."/>
            <person name="Minton N.P."/>
        </authorList>
    </citation>
    <scope>NUCLEOTIDE SEQUENCE [LARGE SCALE GENOMIC DNA]</scope>
    <source>
        <strain evidence="14">59B</strain>
    </source>
</reference>
<evidence type="ECO:0000256" key="6">
    <source>
        <dbReference type="ARBA" id="ARBA00023163"/>
    </source>
</evidence>
<dbReference type="GO" id="GO:0000156">
    <property type="term" value="F:phosphorelay response regulator activity"/>
    <property type="evidence" value="ECO:0007669"/>
    <property type="project" value="TreeGrafter"/>
</dbReference>
<dbReference type="FunFam" id="1.10.10.10:FF:000018">
    <property type="entry name" value="DNA-binding response regulator ResD"/>
    <property type="match status" value="1"/>
</dbReference>
<dbReference type="EMBL" id="JABSXK010000001">
    <property type="protein sequence ID" value="NRV09495.1"/>
    <property type="molecule type" value="Genomic_DNA"/>
</dbReference>
<dbReference type="InterPro" id="IPR016032">
    <property type="entry name" value="Sig_transdc_resp-reg_C-effctor"/>
</dbReference>
<accession>A0A0B5QUP9</accession>
<evidence type="ECO:0000256" key="5">
    <source>
        <dbReference type="ARBA" id="ARBA00023125"/>
    </source>
</evidence>
<keyword evidence="2 8" id="KW-0597">Phosphoprotein</keyword>
<dbReference type="PROSITE" id="PS51755">
    <property type="entry name" value="OMPR_PHOB"/>
    <property type="match status" value="1"/>
</dbReference>
<feature type="DNA-binding region" description="OmpR/PhoB-type" evidence="9">
    <location>
        <begin position="145"/>
        <end position="242"/>
    </location>
</feature>
<dbReference type="Pfam" id="PF00072">
    <property type="entry name" value="Response_reg"/>
    <property type="match status" value="1"/>
</dbReference>
<dbReference type="SUPFAM" id="SSF52172">
    <property type="entry name" value="CheY-like"/>
    <property type="match status" value="1"/>
</dbReference>
<dbReference type="AlphaFoldDB" id="A0A0B5QUP9"/>
<evidence type="ECO:0000256" key="9">
    <source>
        <dbReference type="PROSITE-ProRule" id="PRU01091"/>
    </source>
</evidence>
<dbReference type="PANTHER" id="PTHR48111">
    <property type="entry name" value="REGULATOR OF RPOS"/>
    <property type="match status" value="1"/>
</dbReference>
<evidence type="ECO:0000256" key="4">
    <source>
        <dbReference type="ARBA" id="ARBA00023015"/>
    </source>
</evidence>
<dbReference type="FunFam" id="3.40.50.2300:FF:000001">
    <property type="entry name" value="DNA-binding response regulator PhoB"/>
    <property type="match status" value="1"/>
</dbReference>
<keyword evidence="6" id="KW-0804">Transcription</keyword>
<evidence type="ECO:0000256" key="8">
    <source>
        <dbReference type="PROSITE-ProRule" id="PRU00169"/>
    </source>
</evidence>
<dbReference type="InterPro" id="IPR036388">
    <property type="entry name" value="WH-like_DNA-bd_sf"/>
</dbReference>
<dbReference type="SUPFAM" id="SSF46894">
    <property type="entry name" value="C-terminal effector domain of the bipartite response regulators"/>
    <property type="match status" value="1"/>
</dbReference>
<evidence type="ECO:0000313" key="13">
    <source>
        <dbReference type="EMBL" id="NRV09495.1"/>
    </source>
</evidence>
<evidence type="ECO:0000256" key="2">
    <source>
        <dbReference type="ARBA" id="ARBA00022553"/>
    </source>
</evidence>
<dbReference type="GO" id="GO:0006355">
    <property type="term" value="P:regulation of DNA-templated transcription"/>
    <property type="evidence" value="ECO:0007669"/>
    <property type="project" value="InterPro"/>
</dbReference>
<keyword evidence="4" id="KW-0805">Transcription regulation</keyword>
<evidence type="ECO:0000259" key="10">
    <source>
        <dbReference type="PROSITE" id="PS50110"/>
    </source>
</evidence>
<sequence>MLKKKILVVEDEFSINDTLKFALSKENFEVRGAYNGESALKIFEEFEPHLVLLDIMLPDISGFELCKIMSQKSYIVMLTARDDVIDKILGMEIGADDYITKPFEIREVTARINAIFRRVSKNIFNNEHENISSTVSENDLDDIDGDKNKKDEFTINFDTRTVIKDGKEIMLKRKEFDLLSYLYKNKGIVFNRQQLLNEVWGYDYYGDTRTVDVHIRRLRANLGDDKENSIVETVFGVGYVIR</sequence>
<feature type="domain" description="Response regulatory" evidence="10">
    <location>
        <begin position="5"/>
        <end position="116"/>
    </location>
</feature>
<evidence type="ECO:0000259" key="11">
    <source>
        <dbReference type="PROSITE" id="PS51755"/>
    </source>
</evidence>
<dbReference type="Pfam" id="PF00486">
    <property type="entry name" value="Trans_reg_C"/>
    <property type="match status" value="1"/>
</dbReference>
<dbReference type="InterPro" id="IPR001867">
    <property type="entry name" value="OmpR/PhoB-type_DNA-bd"/>
</dbReference>
<evidence type="ECO:0000313" key="12">
    <source>
        <dbReference type="EMBL" id="AJH01693.1"/>
    </source>
</evidence>
<evidence type="ECO:0000256" key="7">
    <source>
        <dbReference type="ARBA" id="ARBA00024867"/>
    </source>
</evidence>
<keyword evidence="5 9" id="KW-0238">DNA-binding</keyword>
<dbReference type="RefSeq" id="WP_041900164.1">
    <property type="nucleotide sequence ID" value="NZ_CP010086.2"/>
</dbReference>
<dbReference type="SMART" id="SM00448">
    <property type="entry name" value="REC"/>
    <property type="match status" value="1"/>
</dbReference>
<gene>
    <name evidence="13" type="ORF">DFH45_002458</name>
    <name evidence="12" type="ORF">LF65_05168</name>
</gene>
<dbReference type="Proteomes" id="UP000031866">
    <property type="component" value="Chromosome"/>
</dbReference>
<keyword evidence="3" id="KW-0902">Two-component regulatory system</keyword>
<dbReference type="Gene3D" id="1.10.10.10">
    <property type="entry name" value="Winged helix-like DNA-binding domain superfamily/Winged helix DNA-binding domain"/>
    <property type="match status" value="1"/>
</dbReference>
<dbReference type="OrthoDB" id="9790442at2"/>
<proteinExistence type="predicted"/>
<comment type="function">
    <text evidence="7">May play the central regulatory role in sporulation. It may be an element of the effector pathway responsible for the activation of sporulation genes in response to nutritional stress. Spo0A may act in concert with spo0H (a sigma factor) to control the expression of some genes that are critical to the sporulation process.</text>
</comment>
<feature type="domain" description="OmpR/PhoB-type" evidence="11">
    <location>
        <begin position="145"/>
        <end position="242"/>
    </location>
</feature>
<reference evidence="12" key="2">
    <citation type="submission" date="2016-02" db="EMBL/GenBank/DDBJ databases">
        <title>Genome sequence of Clostridium beijerinckii strain 59B.</title>
        <authorList>
            <person name="Little G.T."/>
            <person name="Minton N.P."/>
        </authorList>
    </citation>
    <scope>NUCLEOTIDE SEQUENCE</scope>
    <source>
        <strain evidence="12">NCIMB 14988</strain>
    </source>
</reference>
<evidence type="ECO:0000256" key="3">
    <source>
        <dbReference type="ARBA" id="ARBA00023012"/>
    </source>
</evidence>
<evidence type="ECO:0000313" key="14">
    <source>
        <dbReference type="Proteomes" id="UP000031866"/>
    </source>
</evidence>
<dbReference type="Gene3D" id="6.10.250.690">
    <property type="match status" value="1"/>
</dbReference>